<evidence type="ECO:0000256" key="1">
    <source>
        <dbReference type="SAM" id="Phobius"/>
    </source>
</evidence>
<dbReference type="SMART" id="SM00450">
    <property type="entry name" value="RHOD"/>
    <property type="match status" value="1"/>
</dbReference>
<feature type="domain" description="Rhodanese" evidence="2">
    <location>
        <begin position="50"/>
        <end position="141"/>
    </location>
</feature>
<dbReference type="InterPro" id="IPR001763">
    <property type="entry name" value="Rhodanese-like_dom"/>
</dbReference>
<evidence type="ECO:0000313" key="3">
    <source>
        <dbReference type="EMBL" id="QFQ32797.1"/>
    </source>
</evidence>
<keyword evidence="1" id="KW-1133">Transmembrane helix</keyword>
<proteinExistence type="predicted"/>
<protein>
    <submittedName>
        <fullName evidence="3">Rhodanese-like domain-containing protein</fullName>
    </submittedName>
</protein>
<dbReference type="Gene3D" id="3.40.250.10">
    <property type="entry name" value="Rhodanese-like domain"/>
    <property type="match status" value="1"/>
</dbReference>
<keyword evidence="1" id="KW-0812">Transmembrane</keyword>
<organism evidence="3 4">
    <name type="scientific">Buchnera aphidicola</name>
    <name type="common">Aphis fabae</name>
    <dbReference type="NCBI Taxonomy" id="571430"/>
    <lineage>
        <taxon>Bacteria</taxon>
        <taxon>Pseudomonadati</taxon>
        <taxon>Pseudomonadota</taxon>
        <taxon>Gammaproteobacteria</taxon>
        <taxon>Enterobacterales</taxon>
        <taxon>Erwiniaceae</taxon>
        <taxon>Buchnera</taxon>
    </lineage>
</organism>
<reference evidence="3 4" key="1">
    <citation type="submission" date="2019-07" db="EMBL/GenBank/DDBJ databases">
        <title>Buchnera limit thermal tolerance of host aphids.</title>
        <authorList>
            <person name="Zhang B."/>
            <person name="Moran N."/>
        </authorList>
    </citation>
    <scope>NUCLEOTIDE SEQUENCE [LARGE SCALE GENOMIC DNA]</scope>
    <source>
        <strain evidence="3 4">Afa-UT1</strain>
    </source>
</reference>
<dbReference type="SUPFAM" id="SSF52821">
    <property type="entry name" value="Rhodanese/Cell cycle control phosphatase"/>
    <property type="match status" value="1"/>
</dbReference>
<dbReference type="PROSITE" id="PS50206">
    <property type="entry name" value="RHODANESE_3"/>
    <property type="match status" value="1"/>
</dbReference>
<evidence type="ECO:0000313" key="4">
    <source>
        <dbReference type="Proteomes" id="UP000325981"/>
    </source>
</evidence>
<dbReference type="Pfam" id="PF00581">
    <property type="entry name" value="Rhodanese"/>
    <property type="match status" value="1"/>
</dbReference>
<dbReference type="EMBL" id="CP042427">
    <property type="protein sequence ID" value="QFQ32797.1"/>
    <property type="molecule type" value="Genomic_DNA"/>
</dbReference>
<dbReference type="Proteomes" id="UP000325981">
    <property type="component" value="Chromosome"/>
</dbReference>
<keyword evidence="1" id="KW-0472">Membrane</keyword>
<evidence type="ECO:0000259" key="2">
    <source>
        <dbReference type="PROSITE" id="PS50206"/>
    </source>
</evidence>
<dbReference type="RefSeq" id="WP_158348234.1">
    <property type="nucleotide sequence ID" value="NZ_CP042427.1"/>
</dbReference>
<sequence length="142" mass="16473">MNNILLFISNNLILSTLWFCLLSIIIFLTFKQFYLKAKLINSFYAINLINKKNAKIIDTRSLELYNSGHILNAIHIPLKKISFKKIQELNLSTVIPVILIIHSSSNNNKYIKNFMDNGIKNIYILKNGMDSWNMENLPVIKN</sequence>
<gene>
    <name evidence="3" type="ORF">FQV33_02300</name>
</gene>
<dbReference type="OrthoDB" id="9808735at2"/>
<dbReference type="AlphaFoldDB" id="A0A5J6ZDD4"/>
<feature type="transmembrane region" description="Helical" evidence="1">
    <location>
        <begin position="12"/>
        <end position="30"/>
    </location>
</feature>
<dbReference type="InterPro" id="IPR036873">
    <property type="entry name" value="Rhodanese-like_dom_sf"/>
</dbReference>
<name>A0A5J6ZDD4_9GAMM</name>
<accession>A0A5J6ZDD4</accession>
<dbReference type="CDD" id="cd00158">
    <property type="entry name" value="RHOD"/>
    <property type="match status" value="1"/>
</dbReference>